<evidence type="ECO:0000256" key="1">
    <source>
        <dbReference type="SAM" id="MobiDB-lite"/>
    </source>
</evidence>
<keyword evidence="2" id="KW-0472">Membrane</keyword>
<dbReference type="EMBL" id="UOGG01000163">
    <property type="protein sequence ID" value="VAX31551.1"/>
    <property type="molecule type" value="Genomic_DNA"/>
</dbReference>
<gene>
    <name evidence="3" type="ORF">MNBD_NITROSPINAE05-1309</name>
</gene>
<keyword evidence="2" id="KW-0812">Transmembrane</keyword>
<feature type="region of interest" description="Disordered" evidence="1">
    <location>
        <begin position="46"/>
        <end position="84"/>
    </location>
</feature>
<keyword evidence="2" id="KW-1133">Transmembrane helix</keyword>
<evidence type="ECO:0008006" key="4">
    <source>
        <dbReference type="Google" id="ProtNLM"/>
    </source>
</evidence>
<evidence type="ECO:0000313" key="3">
    <source>
        <dbReference type="EMBL" id="VAX31551.1"/>
    </source>
</evidence>
<accession>A0A3B1CYC0</accession>
<evidence type="ECO:0000256" key="2">
    <source>
        <dbReference type="SAM" id="Phobius"/>
    </source>
</evidence>
<protein>
    <recommendedName>
        <fullName evidence="4">Transmembrane protein</fullName>
    </recommendedName>
</protein>
<name>A0A3B1CYC0_9ZZZZ</name>
<feature type="compositionally biased region" description="Acidic residues" evidence="1">
    <location>
        <begin position="50"/>
        <end position="61"/>
    </location>
</feature>
<reference evidence="3" key="1">
    <citation type="submission" date="2018-06" db="EMBL/GenBank/DDBJ databases">
        <authorList>
            <person name="Zhirakovskaya E."/>
        </authorList>
    </citation>
    <scope>NUCLEOTIDE SEQUENCE</scope>
</reference>
<dbReference type="AlphaFoldDB" id="A0A3B1CYC0"/>
<feature type="transmembrane region" description="Helical" evidence="2">
    <location>
        <begin position="105"/>
        <end position="125"/>
    </location>
</feature>
<organism evidence="3">
    <name type="scientific">hydrothermal vent metagenome</name>
    <dbReference type="NCBI Taxonomy" id="652676"/>
    <lineage>
        <taxon>unclassified sequences</taxon>
        <taxon>metagenomes</taxon>
        <taxon>ecological metagenomes</taxon>
    </lineage>
</organism>
<sequence>MPIKHVLQVFAGFLFVTLLANNVYAHGGHKKPAVVMEKPASAIDSPYAIDDAEPSTGEEGDLSLSRTGLFADEPPVIPNGMESMDHKMPEVEIAKREWVSSKQKGYGTAAGITLMAGLFFVVLSFKRPLE</sequence>
<proteinExistence type="predicted"/>